<dbReference type="RefSeq" id="WP_157826248.1">
    <property type="nucleotide sequence ID" value="NZ_CP021558.1"/>
</dbReference>
<organism evidence="1 2">
    <name type="scientific">Bifidobacterium breve</name>
    <dbReference type="NCBI Taxonomy" id="1685"/>
    <lineage>
        <taxon>Bacteria</taxon>
        <taxon>Bacillati</taxon>
        <taxon>Actinomycetota</taxon>
        <taxon>Actinomycetes</taxon>
        <taxon>Bifidobacteriales</taxon>
        <taxon>Bifidobacteriaceae</taxon>
        <taxon>Bifidobacterium</taxon>
    </lineage>
</organism>
<evidence type="ECO:0000313" key="1">
    <source>
        <dbReference type="EMBL" id="AUE03242.1"/>
    </source>
</evidence>
<sequence>MGTRKAVAVGYAFAIVDGDEVHGIGLRDTGARVRVDGVEYPLMRAGTHAGSRSMRPSA</sequence>
<accession>A0A2K9B1U0</accession>
<dbReference type="AlphaFoldDB" id="A0A2K9B1U0"/>
<proteinExistence type="predicted"/>
<dbReference type="Proteomes" id="UP000232491">
    <property type="component" value="Chromosome"/>
</dbReference>
<name>A0A2K9B1U0_BIFBR</name>
<gene>
    <name evidence="1" type="ORF">BB215W447A_1226</name>
</gene>
<evidence type="ECO:0000313" key="2">
    <source>
        <dbReference type="Proteomes" id="UP000232491"/>
    </source>
</evidence>
<reference evidence="1 2" key="1">
    <citation type="submission" date="2017-05" db="EMBL/GenBank/DDBJ databases">
        <title>Comparative genomics and methylome analysis of the gut commensal Bifidobacterium breve.</title>
        <authorList>
            <person name="Bottacini F."/>
            <person name="Morrissey R."/>
            <person name="Roberts R.J."/>
            <person name="James K."/>
            <person name="van Breen J."/>
            <person name="Egan M."/>
            <person name="Lambert J."/>
            <person name="van Limpt K."/>
            <person name="Stanton C."/>
            <person name="Knol J."/>
            <person name="O' Connell Motherway M."/>
            <person name="van Sinderen D."/>
        </authorList>
    </citation>
    <scope>NUCLEOTIDE SEQUENCE [LARGE SCALE GENOMIC DNA]</scope>
    <source>
        <strain evidence="1 2">215W447a</strain>
    </source>
</reference>
<protein>
    <submittedName>
        <fullName evidence="1">Uncharacterized protein</fullName>
    </submittedName>
</protein>
<dbReference type="EMBL" id="CP021558">
    <property type="protein sequence ID" value="AUE03242.1"/>
    <property type="molecule type" value="Genomic_DNA"/>
</dbReference>